<dbReference type="Proteomes" id="UP000318661">
    <property type="component" value="Unassembled WGS sequence"/>
</dbReference>
<dbReference type="CDD" id="cd06582">
    <property type="entry name" value="TM_PBP1_LivH_like"/>
    <property type="match status" value="1"/>
</dbReference>
<dbReference type="GO" id="GO:0006865">
    <property type="term" value="P:amino acid transport"/>
    <property type="evidence" value="ECO:0007669"/>
    <property type="project" value="UniProtKB-KW"/>
</dbReference>
<feature type="transmembrane region" description="Helical" evidence="9">
    <location>
        <begin position="21"/>
        <end position="47"/>
    </location>
</feature>
<evidence type="ECO:0000313" key="10">
    <source>
        <dbReference type="EMBL" id="TMJ07708.1"/>
    </source>
</evidence>
<evidence type="ECO:0000256" key="9">
    <source>
        <dbReference type="SAM" id="Phobius"/>
    </source>
</evidence>
<evidence type="ECO:0000313" key="11">
    <source>
        <dbReference type="Proteomes" id="UP000318661"/>
    </source>
</evidence>
<sequence length="125" mass="12644">KTRFGVMLRATSQNRRMAAALGINVGGVYVQAFALGCLMAGLAGAVIVPIQGAVLGMGVDALVLAFVVVVIGGLGSLEGALVGALIVGVVRTVAIQYFPELELAVLYLIAAVVLITRPAGLLGRA</sequence>
<keyword evidence="2" id="KW-0813">Transport</keyword>
<organism evidence="10 11">
    <name type="scientific">Candidatus Segetimicrobium genomatis</name>
    <dbReference type="NCBI Taxonomy" id="2569760"/>
    <lineage>
        <taxon>Bacteria</taxon>
        <taxon>Bacillati</taxon>
        <taxon>Candidatus Sysuimicrobiota</taxon>
        <taxon>Candidatus Sysuimicrobiia</taxon>
        <taxon>Candidatus Sysuimicrobiales</taxon>
        <taxon>Candidatus Segetimicrobiaceae</taxon>
        <taxon>Candidatus Segetimicrobium</taxon>
    </lineage>
</organism>
<comment type="subcellular location">
    <subcellularLocation>
        <location evidence="1">Cell membrane</location>
        <topology evidence="1">Multi-pass membrane protein</topology>
    </subcellularLocation>
</comment>
<evidence type="ECO:0000256" key="4">
    <source>
        <dbReference type="ARBA" id="ARBA00022692"/>
    </source>
</evidence>
<evidence type="ECO:0000256" key="2">
    <source>
        <dbReference type="ARBA" id="ARBA00022448"/>
    </source>
</evidence>
<gene>
    <name evidence="10" type="ORF">E6G99_05980</name>
</gene>
<accession>A0A537LI66</accession>
<keyword evidence="3" id="KW-1003">Cell membrane</keyword>
<feature type="non-terminal residue" evidence="10">
    <location>
        <position position="1"/>
    </location>
</feature>
<dbReference type="EMBL" id="VBAJ01000156">
    <property type="protein sequence ID" value="TMJ07708.1"/>
    <property type="molecule type" value="Genomic_DNA"/>
</dbReference>
<dbReference type="PANTHER" id="PTHR11795">
    <property type="entry name" value="BRANCHED-CHAIN AMINO ACID TRANSPORT SYSTEM PERMEASE PROTEIN LIVH"/>
    <property type="match status" value="1"/>
</dbReference>
<dbReference type="Pfam" id="PF02653">
    <property type="entry name" value="BPD_transp_2"/>
    <property type="match status" value="1"/>
</dbReference>
<feature type="transmembrane region" description="Helical" evidence="9">
    <location>
        <begin position="104"/>
        <end position="123"/>
    </location>
</feature>
<name>A0A537LI66_9BACT</name>
<dbReference type="PANTHER" id="PTHR11795:SF442">
    <property type="entry name" value="ABC TRANSPORTER ATP-BINDING PROTEIN"/>
    <property type="match status" value="1"/>
</dbReference>
<evidence type="ECO:0000256" key="7">
    <source>
        <dbReference type="ARBA" id="ARBA00023136"/>
    </source>
</evidence>
<evidence type="ECO:0000256" key="8">
    <source>
        <dbReference type="ARBA" id="ARBA00037998"/>
    </source>
</evidence>
<dbReference type="InterPro" id="IPR001851">
    <property type="entry name" value="ABC_transp_permease"/>
</dbReference>
<dbReference type="GO" id="GO:0005886">
    <property type="term" value="C:plasma membrane"/>
    <property type="evidence" value="ECO:0007669"/>
    <property type="project" value="UniProtKB-SubCell"/>
</dbReference>
<dbReference type="GO" id="GO:0022857">
    <property type="term" value="F:transmembrane transporter activity"/>
    <property type="evidence" value="ECO:0007669"/>
    <property type="project" value="InterPro"/>
</dbReference>
<dbReference type="AlphaFoldDB" id="A0A537LI66"/>
<keyword evidence="5" id="KW-0029">Amino-acid transport</keyword>
<reference evidence="10 11" key="1">
    <citation type="journal article" date="2019" name="Nat. Microbiol.">
        <title>Mediterranean grassland soil C-N compound turnover is dependent on rainfall and depth, and is mediated by genomically divergent microorganisms.</title>
        <authorList>
            <person name="Diamond S."/>
            <person name="Andeer P.F."/>
            <person name="Li Z."/>
            <person name="Crits-Christoph A."/>
            <person name="Burstein D."/>
            <person name="Anantharaman K."/>
            <person name="Lane K.R."/>
            <person name="Thomas B.C."/>
            <person name="Pan C."/>
            <person name="Northen T.R."/>
            <person name="Banfield J.F."/>
        </authorList>
    </citation>
    <scope>NUCLEOTIDE SEQUENCE [LARGE SCALE GENOMIC DNA]</scope>
    <source>
        <strain evidence="10">NP_2</strain>
    </source>
</reference>
<keyword evidence="4 9" id="KW-0812">Transmembrane</keyword>
<evidence type="ECO:0000256" key="6">
    <source>
        <dbReference type="ARBA" id="ARBA00022989"/>
    </source>
</evidence>
<evidence type="ECO:0000256" key="3">
    <source>
        <dbReference type="ARBA" id="ARBA00022475"/>
    </source>
</evidence>
<dbReference type="InterPro" id="IPR052157">
    <property type="entry name" value="BCAA_transport_permease"/>
</dbReference>
<proteinExistence type="inferred from homology"/>
<comment type="similarity">
    <text evidence="8">Belongs to the binding-protein-dependent transport system permease family. LivHM subfamily.</text>
</comment>
<keyword evidence="6 9" id="KW-1133">Transmembrane helix</keyword>
<evidence type="ECO:0000256" key="5">
    <source>
        <dbReference type="ARBA" id="ARBA00022970"/>
    </source>
</evidence>
<evidence type="ECO:0000256" key="1">
    <source>
        <dbReference type="ARBA" id="ARBA00004651"/>
    </source>
</evidence>
<protein>
    <submittedName>
        <fullName evidence="10">Branched-chain amino acid ABC transporter permease</fullName>
    </submittedName>
</protein>
<feature type="transmembrane region" description="Helical" evidence="9">
    <location>
        <begin position="53"/>
        <end position="74"/>
    </location>
</feature>
<keyword evidence="7 9" id="KW-0472">Membrane</keyword>
<comment type="caution">
    <text evidence="10">The sequence shown here is derived from an EMBL/GenBank/DDBJ whole genome shotgun (WGS) entry which is preliminary data.</text>
</comment>